<sequence length="226" mass="25005">MNNKALNKEDMRQMTSLGRKIEDESFSIIDREVGEHNLPQEQWEVVRRVIHATADFEFKDIIKISTEAVETGINALTNGCDIIVDVKMIESGLNKNRLDVYGCKVHNFISDKDVIEEAKMKGSTRAIIAMQKAKRLGILDGSIIAVGNAPTALIETSRMVKEEGIKPALIIGVPVGFVSAIESKEEVLKLNIPYIVSKGRKGGTTIVVSIIHALLLLAKKRQERTI</sequence>
<proteinExistence type="inferred from homology"/>
<dbReference type="InterPro" id="IPR036588">
    <property type="entry name" value="CobH/CbiC_sf"/>
</dbReference>
<keyword evidence="3" id="KW-0169">Cobalamin biosynthesis</keyword>
<dbReference type="GO" id="GO:0016993">
    <property type="term" value="F:precorrin-8X methylmutase activity"/>
    <property type="evidence" value="ECO:0007669"/>
    <property type="project" value="InterPro"/>
</dbReference>
<evidence type="ECO:0000256" key="2">
    <source>
        <dbReference type="ARBA" id="ARBA00009774"/>
    </source>
</evidence>
<evidence type="ECO:0000256" key="3">
    <source>
        <dbReference type="ARBA" id="ARBA00022573"/>
    </source>
</evidence>
<reference evidence="6" key="1">
    <citation type="submission" date="2007-12" db="EMBL/GenBank/DDBJ databases">
        <title>Phylogenetic prediction and protein expressional analysis in the genetic information detected from deep-sea hydrothermal vent in Suiyo seamount.</title>
        <authorList>
            <person name="Sasaki M."/>
            <person name="Tsujimura M."/>
            <person name="Zhang Z."/>
            <person name="Akutsu J."/>
            <person name="Tajima H."/>
            <person name="Kawarabayasi Y."/>
        </authorList>
    </citation>
    <scope>NUCLEOTIDE SEQUENCE</scope>
</reference>
<dbReference type="PANTHER" id="PTHR43588">
    <property type="entry name" value="COBALT-PRECORRIN-8 METHYLMUTASE"/>
    <property type="match status" value="1"/>
</dbReference>
<evidence type="ECO:0000256" key="4">
    <source>
        <dbReference type="ARBA" id="ARBA00023235"/>
    </source>
</evidence>
<evidence type="ECO:0000259" key="5">
    <source>
        <dbReference type="Pfam" id="PF02570"/>
    </source>
</evidence>
<accession>L8AXU6</accession>
<dbReference type="Pfam" id="PF02570">
    <property type="entry name" value="CbiC"/>
    <property type="match status" value="1"/>
</dbReference>
<organism evidence="6">
    <name type="scientific">uncultured microorganism</name>
    <dbReference type="NCBI Taxonomy" id="358574"/>
    <lineage>
        <taxon>unclassified sequences</taxon>
        <taxon>environmental samples</taxon>
    </lineage>
</organism>
<dbReference type="SUPFAM" id="SSF63965">
    <property type="entry name" value="Precorrin-8X methylmutase CbiC/CobH"/>
    <property type="match status" value="1"/>
</dbReference>
<dbReference type="Gene3D" id="3.40.50.10230">
    <property type="entry name" value="Cobalamin biosynthesis CobH/CbiC, precorrin-8X methylmutase"/>
    <property type="match status" value="1"/>
</dbReference>
<dbReference type="EMBL" id="AB372126">
    <property type="protein sequence ID" value="BAM75629.1"/>
    <property type="molecule type" value="Genomic_DNA"/>
</dbReference>
<dbReference type="InterPro" id="IPR003722">
    <property type="entry name" value="Cbl_synth_CobH/CbiC"/>
</dbReference>
<keyword evidence="4" id="KW-0413">Isomerase</keyword>
<name>L8AXU6_9ZZZZ</name>
<dbReference type="PANTHER" id="PTHR43588:SF1">
    <property type="entry name" value="COBALT-PRECORRIN-8 METHYLMUTASE"/>
    <property type="match status" value="1"/>
</dbReference>
<evidence type="ECO:0000313" key="6">
    <source>
        <dbReference type="EMBL" id="BAM75629.1"/>
    </source>
</evidence>
<dbReference type="AlphaFoldDB" id="L8AXU6"/>
<comment type="pathway">
    <text evidence="1">Cofactor biosynthesis; adenosylcobalamin biosynthesis.</text>
</comment>
<protein>
    <submittedName>
        <fullName evidence="6">Hypothetical percorrin-8X methylmutase</fullName>
    </submittedName>
</protein>
<dbReference type="UniPathway" id="UPA00148"/>
<feature type="domain" description="Cobalamin biosynthesis precorrin-8X methylmutase CobH/CbiC" evidence="5">
    <location>
        <begin position="20"/>
        <end position="215"/>
    </location>
</feature>
<comment type="similarity">
    <text evidence="2">Belongs to the CobH/CbiC family.</text>
</comment>
<evidence type="ECO:0000256" key="1">
    <source>
        <dbReference type="ARBA" id="ARBA00004953"/>
    </source>
</evidence>